<comment type="caution">
    <text evidence="4">The sequence shown here is derived from an EMBL/GenBank/DDBJ whole genome shotgun (WGS) entry which is preliminary data.</text>
</comment>
<feature type="coiled-coil region" evidence="1">
    <location>
        <begin position="82"/>
        <end position="123"/>
    </location>
</feature>
<gene>
    <name evidence="4" type="ORF">AWC38_SpisGene10449</name>
</gene>
<dbReference type="PROSITE" id="PS50017">
    <property type="entry name" value="DEATH_DOMAIN"/>
    <property type="match status" value="2"/>
</dbReference>
<dbReference type="InterPro" id="IPR016729">
    <property type="entry name" value="FADD"/>
</dbReference>
<keyword evidence="5" id="KW-1185">Reference proteome</keyword>
<evidence type="ECO:0000313" key="4">
    <source>
        <dbReference type="EMBL" id="PFX24952.1"/>
    </source>
</evidence>
<dbReference type="AlphaFoldDB" id="A0A2B4S8U1"/>
<feature type="domain" description="Death" evidence="3">
    <location>
        <begin position="412"/>
        <end position="487"/>
    </location>
</feature>
<feature type="compositionally biased region" description="Basic and acidic residues" evidence="2">
    <location>
        <begin position="136"/>
        <end position="150"/>
    </location>
</feature>
<dbReference type="Pfam" id="PF00531">
    <property type="entry name" value="Death"/>
    <property type="match status" value="2"/>
</dbReference>
<feature type="coiled-coil region" evidence="1">
    <location>
        <begin position="525"/>
        <end position="605"/>
    </location>
</feature>
<evidence type="ECO:0000259" key="3">
    <source>
        <dbReference type="PROSITE" id="PS50017"/>
    </source>
</evidence>
<keyword evidence="1" id="KW-0175">Coiled coil</keyword>
<sequence>MARHLDFQEAVIGTIENDKKGVTNECCITVIVAWINQEGNDATLERLADALTKIRLKKVAEILQGEDVEPGTNDSKQMVNGIDVIEKTCKHLKKECHQLEMRKQELEKEKQSMTKQLQDSLEEVEQCQKWKTRSSKPKEDLAGIRGDRPEQNLAQNFDISHREDESEDSTNYIEPERADKEGEINERLKDLNDRLYKNVTSVLELPEIKEDKLKVPVTLDLLGTISKRLQELYSAVLSMVAETCKCSEEVKREFYDFAYHGLRAEHNDAVHRVEDLATAQDKMTDEEKKEFGKLLLYQTNRQRQELRRQCTDPVARSKPKARPGEQIASPVTETTREDEKFGTYFTKRPSYASCCPVELVLLCLTINAFRSLGKSTWTDSISESSEMGDSRNKCGRKLRMTEDIMNDHLPHEEIGTKWKHLARQLKFQQAAIDTIESDRGASTNECCIAVIVRWINERGEDATVEKFDEVLRRIGLRNVAEKLQAETAFFPEKFELCEGLARRGVLGMRNFDPRYVISFQIENRMNEMEKNWGLLKKENQKLNRRNLELEEELCRVKQQLQDTSQKFLDRTQELNKENQSITQGNLELEQKLAMVKQQLQDFKTSHAQEDLEDNFDMSHRENDSEDTRDDAAREVDEKLKDLNQQLHRKVTSLLQVPEVKEDKLRVPVTLDLLKRLSVSLQELYSSVLSMAAETFKCSEKVKREFYDFAYHGIRAEHNDLVHRVEDLATAQEEMTDEEKKDFGKLQKLQTNRQREVDKLENLWKGLFSPALQPESLPPSSYSAPCGATCYSEKDSRRKCTDPIAQPKSRVRLDEEDLLRKKKKRRKSVPPYVILSNESQGFLNGSRRMIQSHMA</sequence>
<dbReference type="PANTHER" id="PTHR15077:SF9">
    <property type="entry name" value="C-TERMINAL OF ROC (COR) DOMAIN-CONTAINING PROTEIN"/>
    <property type="match status" value="1"/>
</dbReference>
<dbReference type="OrthoDB" id="20872at2759"/>
<evidence type="ECO:0000256" key="1">
    <source>
        <dbReference type="SAM" id="Coils"/>
    </source>
</evidence>
<dbReference type="Gene3D" id="1.10.533.10">
    <property type="entry name" value="Death Domain, Fas"/>
    <property type="match status" value="2"/>
</dbReference>
<dbReference type="EMBL" id="LSMT01000163">
    <property type="protein sequence ID" value="PFX24952.1"/>
    <property type="molecule type" value="Genomic_DNA"/>
</dbReference>
<feature type="region of interest" description="Disordered" evidence="2">
    <location>
        <begin position="611"/>
        <end position="630"/>
    </location>
</feature>
<dbReference type="SUPFAM" id="SSF47986">
    <property type="entry name" value="DEATH domain"/>
    <property type="match status" value="2"/>
</dbReference>
<dbReference type="InterPro" id="IPR000488">
    <property type="entry name" value="Death_dom"/>
</dbReference>
<evidence type="ECO:0000313" key="5">
    <source>
        <dbReference type="Proteomes" id="UP000225706"/>
    </source>
</evidence>
<dbReference type="InterPro" id="IPR011029">
    <property type="entry name" value="DEATH-like_dom_sf"/>
</dbReference>
<reference evidence="5" key="1">
    <citation type="journal article" date="2017" name="bioRxiv">
        <title>Comparative analysis of the genomes of Stylophora pistillata and Acropora digitifera provides evidence for extensive differences between species of corals.</title>
        <authorList>
            <person name="Voolstra C.R."/>
            <person name="Li Y."/>
            <person name="Liew Y.J."/>
            <person name="Baumgarten S."/>
            <person name="Zoccola D."/>
            <person name="Flot J.-F."/>
            <person name="Tambutte S."/>
            <person name="Allemand D."/>
            <person name="Aranda M."/>
        </authorList>
    </citation>
    <scope>NUCLEOTIDE SEQUENCE [LARGE SCALE GENOMIC DNA]</scope>
</reference>
<evidence type="ECO:0000256" key="2">
    <source>
        <dbReference type="SAM" id="MobiDB-lite"/>
    </source>
</evidence>
<dbReference type="GO" id="GO:0007165">
    <property type="term" value="P:signal transduction"/>
    <property type="evidence" value="ECO:0007669"/>
    <property type="project" value="InterPro"/>
</dbReference>
<name>A0A2B4S8U1_STYPI</name>
<dbReference type="CDD" id="cd01670">
    <property type="entry name" value="Death"/>
    <property type="match status" value="2"/>
</dbReference>
<feature type="region of interest" description="Disordered" evidence="2">
    <location>
        <begin position="128"/>
        <end position="181"/>
    </location>
</feature>
<dbReference type="SMART" id="SM00005">
    <property type="entry name" value="DEATH"/>
    <property type="match status" value="1"/>
</dbReference>
<dbReference type="Proteomes" id="UP000225706">
    <property type="component" value="Unassembled WGS sequence"/>
</dbReference>
<feature type="region of interest" description="Disordered" evidence="2">
    <location>
        <begin position="307"/>
        <end position="335"/>
    </location>
</feature>
<feature type="domain" description="Death" evidence="3">
    <location>
        <begin position="1"/>
        <end position="67"/>
    </location>
</feature>
<organism evidence="4 5">
    <name type="scientific">Stylophora pistillata</name>
    <name type="common">Smooth cauliflower coral</name>
    <dbReference type="NCBI Taxonomy" id="50429"/>
    <lineage>
        <taxon>Eukaryota</taxon>
        <taxon>Metazoa</taxon>
        <taxon>Cnidaria</taxon>
        <taxon>Anthozoa</taxon>
        <taxon>Hexacorallia</taxon>
        <taxon>Scleractinia</taxon>
        <taxon>Astrocoeniina</taxon>
        <taxon>Pocilloporidae</taxon>
        <taxon>Stylophora</taxon>
    </lineage>
</organism>
<protein>
    <recommendedName>
        <fullName evidence="3">Death domain-containing protein</fullName>
    </recommendedName>
</protein>
<accession>A0A2B4S8U1</accession>
<dbReference type="PANTHER" id="PTHR15077">
    <property type="entry name" value="FAS-ASSOCIATING DEATH DOMAIN-CONTAINING PROTEIN FADD"/>
    <property type="match status" value="1"/>
</dbReference>
<proteinExistence type="predicted"/>